<reference evidence="10" key="1">
    <citation type="submission" date="2025-08" db="UniProtKB">
        <authorList>
            <consortium name="RefSeq"/>
        </authorList>
    </citation>
    <scope>IDENTIFICATION</scope>
</reference>
<keyword evidence="5 7" id="KW-0949">S-adenosyl-L-methionine</keyword>
<dbReference type="HAMAP" id="MF_01547">
    <property type="entry name" value="RNA_methyltr_E"/>
    <property type="match status" value="1"/>
</dbReference>
<evidence type="ECO:0000256" key="4">
    <source>
        <dbReference type="ARBA" id="ARBA00022679"/>
    </source>
</evidence>
<dbReference type="PIRSF" id="PIRSF005461">
    <property type="entry name" value="23S_rRNA_mtase"/>
    <property type="match status" value="1"/>
</dbReference>
<evidence type="ECO:0000313" key="9">
    <source>
        <dbReference type="Proteomes" id="UP000694867"/>
    </source>
</evidence>
<feature type="domain" description="Ribosomal RNA methyltransferase FtsJ" evidence="8">
    <location>
        <begin position="35"/>
        <end position="223"/>
    </location>
</feature>
<dbReference type="InterPro" id="IPR050082">
    <property type="entry name" value="RNA_methyltr_RlmE"/>
</dbReference>
<keyword evidence="4" id="KW-0808">Transferase</keyword>
<dbReference type="InterPro" id="IPR015507">
    <property type="entry name" value="rRNA-MeTfrase_E"/>
</dbReference>
<dbReference type="PANTHER" id="PTHR10920">
    <property type="entry name" value="RIBOSOMAL RNA METHYLTRANSFERASE"/>
    <property type="match status" value="1"/>
</dbReference>
<dbReference type="InterPro" id="IPR029063">
    <property type="entry name" value="SAM-dependent_MTases_sf"/>
</dbReference>
<protein>
    <recommendedName>
        <fullName evidence="6">rRNA methyltransferase 2, mitochondrial</fullName>
    </recommendedName>
</protein>
<evidence type="ECO:0000256" key="5">
    <source>
        <dbReference type="ARBA" id="ARBA00022691"/>
    </source>
</evidence>
<evidence type="ECO:0000313" key="10">
    <source>
        <dbReference type="RefSeq" id="XP_003738195.2"/>
    </source>
</evidence>
<sequence>MRCYHSMMIRYKTAQDWLSRQLNDPYVKKSRYHNYRARSAFKLLEMDEKYNLLRPGMTVIDCGAAPGSWTQVLVPKVNADRRCEDHPVGKVISIDVVPFEPVPHANCYGEVDFLDDDSVKRVLEDLGAGWSLSCDLVVSDMAPNASGVAAIDHEKITVLSYAALVFALKTLKPGGGFICKLWHGSRTPELKADLKTHFNHVHIVKPDASRGDSAEIFFVAERFRGVK</sequence>
<dbReference type="SUPFAM" id="SSF53335">
    <property type="entry name" value="S-adenosyl-L-methionine-dependent methyltransferases"/>
    <property type="match status" value="1"/>
</dbReference>
<evidence type="ECO:0000259" key="8">
    <source>
        <dbReference type="Pfam" id="PF01728"/>
    </source>
</evidence>
<dbReference type="InterPro" id="IPR002877">
    <property type="entry name" value="RNA_MeTrfase_FtsJ_dom"/>
</dbReference>
<dbReference type="Proteomes" id="UP000694867">
    <property type="component" value="Unplaced"/>
</dbReference>
<dbReference type="Gene3D" id="3.40.50.150">
    <property type="entry name" value="Vaccinia Virus protein VP39"/>
    <property type="match status" value="1"/>
</dbReference>
<evidence type="ECO:0000256" key="6">
    <source>
        <dbReference type="ARBA" id="ARBA00041184"/>
    </source>
</evidence>
<keyword evidence="3 10" id="KW-0489">Methyltransferase</keyword>
<feature type="active site" description="Proton acceptor" evidence="7">
    <location>
        <position position="180"/>
    </location>
</feature>
<evidence type="ECO:0000256" key="3">
    <source>
        <dbReference type="ARBA" id="ARBA00022603"/>
    </source>
</evidence>
<dbReference type="RefSeq" id="XP_003738195.2">
    <property type="nucleotide sequence ID" value="XM_003738147.2"/>
</dbReference>
<dbReference type="PANTHER" id="PTHR10920:SF18">
    <property type="entry name" value="RRNA METHYLTRANSFERASE 2, MITOCHONDRIAL"/>
    <property type="match status" value="1"/>
</dbReference>
<gene>
    <name evidence="10" type="primary">LOC100906723</name>
</gene>
<dbReference type="CTD" id="29960"/>
<keyword evidence="9" id="KW-1185">Reference proteome</keyword>
<dbReference type="GO" id="GO:0005739">
    <property type="term" value="C:mitochondrion"/>
    <property type="evidence" value="ECO:0007669"/>
    <property type="project" value="TreeGrafter"/>
</dbReference>
<evidence type="ECO:0000256" key="7">
    <source>
        <dbReference type="PIRSR" id="PIRSR005461-1"/>
    </source>
</evidence>
<evidence type="ECO:0000256" key="1">
    <source>
        <dbReference type="ARBA" id="ARBA00009258"/>
    </source>
</evidence>
<dbReference type="Pfam" id="PF01728">
    <property type="entry name" value="FtsJ"/>
    <property type="match status" value="1"/>
</dbReference>
<comment type="similarity">
    <text evidence="1">Belongs to the class I-like SAM-binding methyltransferase superfamily. RNA methyltransferase RlmE family.</text>
</comment>
<dbReference type="GeneID" id="100906723"/>
<dbReference type="AlphaFoldDB" id="A0AAJ6QN52"/>
<keyword evidence="2" id="KW-0698">rRNA processing</keyword>
<proteinExistence type="inferred from homology"/>
<name>A0AAJ6QN52_9ACAR</name>
<accession>A0AAJ6QN52</accession>
<evidence type="ECO:0000256" key="2">
    <source>
        <dbReference type="ARBA" id="ARBA00022552"/>
    </source>
</evidence>
<organism evidence="9 10">
    <name type="scientific">Galendromus occidentalis</name>
    <name type="common">western predatory mite</name>
    <dbReference type="NCBI Taxonomy" id="34638"/>
    <lineage>
        <taxon>Eukaryota</taxon>
        <taxon>Metazoa</taxon>
        <taxon>Ecdysozoa</taxon>
        <taxon>Arthropoda</taxon>
        <taxon>Chelicerata</taxon>
        <taxon>Arachnida</taxon>
        <taxon>Acari</taxon>
        <taxon>Parasitiformes</taxon>
        <taxon>Mesostigmata</taxon>
        <taxon>Gamasina</taxon>
        <taxon>Phytoseioidea</taxon>
        <taxon>Phytoseiidae</taxon>
        <taxon>Typhlodrominae</taxon>
        <taxon>Galendromus</taxon>
    </lineage>
</organism>
<dbReference type="KEGG" id="goe:100906723"/>
<dbReference type="GO" id="GO:0008650">
    <property type="term" value="F:rRNA (uridine-2'-O-)-methyltransferase activity"/>
    <property type="evidence" value="ECO:0007669"/>
    <property type="project" value="TreeGrafter"/>
</dbReference>